<keyword evidence="4 8" id="KW-0378">Hydrolase</keyword>
<protein>
    <recommendedName>
        <fullName evidence="2 9">Lysophospholipase</fullName>
        <ecNumber evidence="2 9">3.1.1.5</ecNumber>
    </recommendedName>
</protein>
<reference evidence="11" key="1">
    <citation type="journal article" date="2021" name="Nat. Commun.">
        <title>Genetic determinants of endophytism in the Arabidopsis root mycobiome.</title>
        <authorList>
            <person name="Mesny F."/>
            <person name="Miyauchi S."/>
            <person name="Thiergart T."/>
            <person name="Pickel B."/>
            <person name="Atanasova L."/>
            <person name="Karlsson M."/>
            <person name="Huettel B."/>
            <person name="Barry K.W."/>
            <person name="Haridas S."/>
            <person name="Chen C."/>
            <person name="Bauer D."/>
            <person name="Andreopoulos W."/>
            <person name="Pangilinan J."/>
            <person name="LaButti K."/>
            <person name="Riley R."/>
            <person name="Lipzen A."/>
            <person name="Clum A."/>
            <person name="Drula E."/>
            <person name="Henrissat B."/>
            <person name="Kohler A."/>
            <person name="Grigoriev I.V."/>
            <person name="Martin F.M."/>
            <person name="Hacquard S."/>
        </authorList>
    </citation>
    <scope>NUCLEOTIDE SEQUENCE</scope>
    <source>
        <strain evidence="11">MPI-SDFR-AT-0068</strain>
    </source>
</reference>
<keyword evidence="6 8" id="KW-0443">Lipid metabolism</keyword>
<dbReference type="EMBL" id="JAGPXF010000009">
    <property type="protein sequence ID" value="KAH7230979.1"/>
    <property type="molecule type" value="Genomic_DNA"/>
</dbReference>
<dbReference type="GO" id="GO:0005783">
    <property type="term" value="C:endoplasmic reticulum"/>
    <property type="evidence" value="ECO:0007669"/>
    <property type="project" value="TreeGrafter"/>
</dbReference>
<keyword evidence="7" id="KW-0325">Glycoprotein</keyword>
<dbReference type="EC" id="3.1.1.5" evidence="2 9"/>
<evidence type="ECO:0000259" key="10">
    <source>
        <dbReference type="PROSITE" id="PS51210"/>
    </source>
</evidence>
<evidence type="ECO:0000256" key="2">
    <source>
        <dbReference type="ARBA" id="ARBA00013274"/>
    </source>
</evidence>
<dbReference type="GO" id="GO:0004623">
    <property type="term" value="F:phospholipase A2 activity"/>
    <property type="evidence" value="ECO:0007669"/>
    <property type="project" value="TreeGrafter"/>
</dbReference>
<dbReference type="Proteomes" id="UP000813427">
    <property type="component" value="Unassembled WGS sequence"/>
</dbReference>
<organism evidence="11 12">
    <name type="scientific">Fusarium tricinctum</name>
    <dbReference type="NCBI Taxonomy" id="61284"/>
    <lineage>
        <taxon>Eukaryota</taxon>
        <taxon>Fungi</taxon>
        <taxon>Dikarya</taxon>
        <taxon>Ascomycota</taxon>
        <taxon>Pezizomycotina</taxon>
        <taxon>Sordariomycetes</taxon>
        <taxon>Hypocreomycetidae</taxon>
        <taxon>Hypocreales</taxon>
        <taxon>Nectriaceae</taxon>
        <taxon>Fusarium</taxon>
        <taxon>Fusarium tricinctum species complex</taxon>
    </lineage>
</organism>
<feature type="signal peptide" evidence="9">
    <location>
        <begin position="1"/>
        <end position="22"/>
    </location>
</feature>
<feature type="chain" id="PRO_5035487702" description="Lysophospholipase" evidence="9">
    <location>
        <begin position="23"/>
        <end position="167"/>
    </location>
</feature>
<evidence type="ECO:0000256" key="9">
    <source>
        <dbReference type="RuleBase" id="RU362103"/>
    </source>
</evidence>
<dbReference type="GO" id="GO:0046475">
    <property type="term" value="P:glycerophospholipid catabolic process"/>
    <property type="evidence" value="ECO:0007669"/>
    <property type="project" value="TreeGrafter"/>
</dbReference>
<dbReference type="PROSITE" id="PS51210">
    <property type="entry name" value="PLA2C"/>
    <property type="match status" value="1"/>
</dbReference>
<evidence type="ECO:0000256" key="8">
    <source>
        <dbReference type="PROSITE-ProRule" id="PRU00555"/>
    </source>
</evidence>
<dbReference type="GO" id="GO:0004622">
    <property type="term" value="F:phosphatidylcholine lysophospholipase activity"/>
    <property type="evidence" value="ECO:0007669"/>
    <property type="project" value="UniProtKB-EC"/>
</dbReference>
<evidence type="ECO:0000256" key="5">
    <source>
        <dbReference type="ARBA" id="ARBA00022963"/>
    </source>
</evidence>
<dbReference type="Gene3D" id="3.40.1090.10">
    <property type="entry name" value="Cytosolic phospholipase A2 catalytic domain"/>
    <property type="match status" value="1"/>
</dbReference>
<keyword evidence="12" id="KW-1185">Reference proteome</keyword>
<comment type="catalytic activity">
    <reaction evidence="9">
        <text>a 1-acyl-sn-glycero-3-phosphocholine + H2O = sn-glycerol 3-phosphocholine + a fatty acid + H(+)</text>
        <dbReference type="Rhea" id="RHEA:15177"/>
        <dbReference type="ChEBI" id="CHEBI:15377"/>
        <dbReference type="ChEBI" id="CHEBI:15378"/>
        <dbReference type="ChEBI" id="CHEBI:16870"/>
        <dbReference type="ChEBI" id="CHEBI:28868"/>
        <dbReference type="ChEBI" id="CHEBI:58168"/>
        <dbReference type="EC" id="3.1.1.5"/>
    </reaction>
</comment>
<keyword evidence="11" id="KW-0808">Transferase</keyword>
<evidence type="ECO:0000256" key="1">
    <source>
        <dbReference type="ARBA" id="ARBA00008780"/>
    </source>
</evidence>
<dbReference type="GO" id="GO:0005829">
    <property type="term" value="C:cytosol"/>
    <property type="evidence" value="ECO:0007669"/>
    <property type="project" value="TreeGrafter"/>
</dbReference>
<comment type="caution">
    <text evidence="11">The sequence shown here is derived from an EMBL/GenBank/DDBJ whole genome shotgun (WGS) entry which is preliminary data.</text>
</comment>
<dbReference type="AlphaFoldDB" id="A0A8K0RJM6"/>
<sequence>MVAYDRMIQLALLLALSTVTQYGVVKVEVLSLLESRAVLNALDRYAPGRVSCPETRPVIRQGMILSTNETTWLELHNNNIIPALEDFLTRANIGDIDTEAYMNGIVSDGGVVPRIGIAISGGSYRAMINDAGAIAVFDNRTTSSIDKGHLGGILQAVTYLSGLSGGS</sequence>
<evidence type="ECO:0000256" key="7">
    <source>
        <dbReference type="ARBA" id="ARBA00023180"/>
    </source>
</evidence>
<keyword evidence="5 8" id="KW-0442">Lipid degradation</keyword>
<dbReference type="PANTHER" id="PTHR10728">
    <property type="entry name" value="CYTOSOLIC PHOSPHOLIPASE A2"/>
    <property type="match status" value="1"/>
</dbReference>
<dbReference type="InterPro" id="IPR002642">
    <property type="entry name" value="LysoPLipase_cat_dom"/>
</dbReference>
<keyword evidence="3 9" id="KW-0732">Signal</keyword>
<dbReference type="Pfam" id="PF01735">
    <property type="entry name" value="PLA2_B"/>
    <property type="match status" value="1"/>
</dbReference>
<evidence type="ECO:0000256" key="6">
    <source>
        <dbReference type="ARBA" id="ARBA00023098"/>
    </source>
</evidence>
<feature type="domain" description="PLA2c" evidence="10">
    <location>
        <begin position="51"/>
        <end position="167"/>
    </location>
</feature>
<dbReference type="SUPFAM" id="SSF52151">
    <property type="entry name" value="FabD/lysophospholipase-like"/>
    <property type="match status" value="1"/>
</dbReference>
<evidence type="ECO:0000313" key="11">
    <source>
        <dbReference type="EMBL" id="KAH7230979.1"/>
    </source>
</evidence>
<dbReference type="GO" id="GO:0016740">
    <property type="term" value="F:transferase activity"/>
    <property type="evidence" value="ECO:0007669"/>
    <property type="project" value="UniProtKB-KW"/>
</dbReference>
<comment type="similarity">
    <text evidence="1 9">Belongs to the lysophospholipase family.</text>
</comment>
<evidence type="ECO:0000256" key="4">
    <source>
        <dbReference type="ARBA" id="ARBA00022801"/>
    </source>
</evidence>
<name>A0A8K0RJM6_9HYPO</name>
<gene>
    <name evidence="11" type="ORF">BKA59DRAFT_518273</name>
</gene>
<dbReference type="OrthoDB" id="4084751at2759"/>
<evidence type="ECO:0000256" key="3">
    <source>
        <dbReference type="ARBA" id="ARBA00022729"/>
    </source>
</evidence>
<accession>A0A8K0RJM6</accession>
<evidence type="ECO:0000313" key="12">
    <source>
        <dbReference type="Proteomes" id="UP000813427"/>
    </source>
</evidence>
<proteinExistence type="inferred from homology"/>
<dbReference type="PANTHER" id="PTHR10728:SF33">
    <property type="entry name" value="LYSOPHOSPHOLIPASE 1-RELATED"/>
    <property type="match status" value="1"/>
</dbReference>
<dbReference type="InterPro" id="IPR016035">
    <property type="entry name" value="Acyl_Trfase/lysoPLipase"/>
</dbReference>